<protein>
    <submittedName>
        <fullName evidence="6">Phage holin family protein</fullName>
    </submittedName>
</protein>
<keyword evidence="4 5" id="KW-0472">Membrane</keyword>
<evidence type="ECO:0000256" key="3">
    <source>
        <dbReference type="ARBA" id="ARBA00022989"/>
    </source>
</evidence>
<sequence>MENLMHLRWWSACIGVLVGEFLGDFDHLLYALIVFIAVDYITGVLCAVLDKNLSSEIGFQGIVRKVAIFLLVGVANVLDVHIIGSGCVLRSAVIFFYLSNEGISIVGHAARMGLPVPKKLQEAMKEIREKQMLG</sequence>
<keyword evidence="7" id="KW-1185">Reference proteome</keyword>
<feature type="transmembrane region" description="Helical" evidence="5">
    <location>
        <begin position="29"/>
        <end position="50"/>
    </location>
</feature>
<proteinExistence type="predicted"/>
<comment type="caution">
    <text evidence="6">The sequence shown here is derived from an EMBL/GenBank/DDBJ whole genome shotgun (WGS) entry which is preliminary data.</text>
</comment>
<evidence type="ECO:0000256" key="2">
    <source>
        <dbReference type="ARBA" id="ARBA00022692"/>
    </source>
</evidence>
<evidence type="ECO:0000313" key="6">
    <source>
        <dbReference type="EMBL" id="MEX5285345.1"/>
    </source>
</evidence>
<dbReference type="Pfam" id="PF05105">
    <property type="entry name" value="Phage_holin_4_1"/>
    <property type="match status" value="1"/>
</dbReference>
<dbReference type="Proteomes" id="UP001559623">
    <property type="component" value="Unassembled WGS sequence"/>
</dbReference>
<dbReference type="InterPro" id="IPR006480">
    <property type="entry name" value="Phage_holin_4_1"/>
</dbReference>
<feature type="transmembrane region" description="Helical" evidence="5">
    <location>
        <begin position="89"/>
        <end position="110"/>
    </location>
</feature>
<gene>
    <name evidence="6" type="ORF">QCO44_06800</name>
</gene>
<organism evidence="6 7">
    <name type="scientific">Selenomonas sputigena</name>
    <dbReference type="NCBI Taxonomy" id="69823"/>
    <lineage>
        <taxon>Bacteria</taxon>
        <taxon>Bacillati</taxon>
        <taxon>Bacillota</taxon>
        <taxon>Negativicutes</taxon>
        <taxon>Selenomonadales</taxon>
        <taxon>Selenomonadaceae</taxon>
        <taxon>Selenomonas</taxon>
    </lineage>
</organism>
<evidence type="ECO:0000256" key="1">
    <source>
        <dbReference type="ARBA" id="ARBA00004141"/>
    </source>
</evidence>
<keyword evidence="3 5" id="KW-1133">Transmembrane helix</keyword>
<dbReference type="RefSeq" id="WP_368847071.1">
    <property type="nucleotide sequence ID" value="NZ_CP194411.1"/>
</dbReference>
<accession>A0ABV3X572</accession>
<feature type="transmembrane region" description="Helical" evidence="5">
    <location>
        <begin position="62"/>
        <end position="83"/>
    </location>
</feature>
<comment type="subcellular location">
    <subcellularLocation>
        <location evidence="1">Membrane</location>
        <topology evidence="1">Multi-pass membrane protein</topology>
    </subcellularLocation>
</comment>
<keyword evidence="2 5" id="KW-0812">Transmembrane</keyword>
<dbReference type="NCBIfam" id="TIGR01593">
    <property type="entry name" value="holin_tox_secr"/>
    <property type="match status" value="1"/>
</dbReference>
<evidence type="ECO:0000256" key="4">
    <source>
        <dbReference type="ARBA" id="ARBA00023136"/>
    </source>
</evidence>
<evidence type="ECO:0000313" key="7">
    <source>
        <dbReference type="Proteomes" id="UP001559623"/>
    </source>
</evidence>
<dbReference type="EMBL" id="JARVLH010000003">
    <property type="protein sequence ID" value="MEX5285345.1"/>
    <property type="molecule type" value="Genomic_DNA"/>
</dbReference>
<reference evidence="6 7" key="1">
    <citation type="submission" date="2023-04" db="EMBL/GenBank/DDBJ databases">
        <title>Genome Sequence of Selenomonas sputigena ATCC 33150.</title>
        <authorList>
            <person name="Miller D.P."/>
            <person name="Anvari S."/>
            <person name="Polson S.W."/>
            <person name="Macdonald M."/>
            <person name="Mcdowell J.V."/>
        </authorList>
    </citation>
    <scope>NUCLEOTIDE SEQUENCE [LARGE SCALE GENOMIC DNA]</scope>
    <source>
        <strain evidence="6 7">ATCC 33150</strain>
    </source>
</reference>
<name>A0ABV3X572_9FIRM</name>
<evidence type="ECO:0000256" key="5">
    <source>
        <dbReference type="SAM" id="Phobius"/>
    </source>
</evidence>